<dbReference type="InterPro" id="IPR036736">
    <property type="entry name" value="ACP-like_sf"/>
</dbReference>
<organism evidence="4">
    <name type="scientific">Talaromyces marneffei PM1</name>
    <dbReference type="NCBI Taxonomy" id="1077442"/>
    <lineage>
        <taxon>Eukaryota</taxon>
        <taxon>Fungi</taxon>
        <taxon>Dikarya</taxon>
        <taxon>Ascomycota</taxon>
        <taxon>Pezizomycotina</taxon>
        <taxon>Eurotiomycetes</taxon>
        <taxon>Eurotiomycetidae</taxon>
        <taxon>Eurotiales</taxon>
        <taxon>Trichocomaceae</taxon>
        <taxon>Talaromyces</taxon>
        <taxon>Talaromyces sect. Talaromyces</taxon>
    </lineage>
</organism>
<dbReference type="InterPro" id="IPR001031">
    <property type="entry name" value="Thioesterase"/>
</dbReference>
<dbReference type="Gene3D" id="1.10.1200.10">
    <property type="entry name" value="ACP-like"/>
    <property type="match status" value="1"/>
</dbReference>
<gene>
    <name evidence="4" type="ORF">GQ26_0570120</name>
</gene>
<dbReference type="AlphaFoldDB" id="A0A093UV26"/>
<reference evidence="4" key="1">
    <citation type="journal article" date="2014" name="PLoS Genet.">
        <title>Signature Gene Expression Reveals Novel Clues to the Molecular Mechanisms of Dimorphic Transition in Penicillium marneffei.</title>
        <authorList>
            <person name="Yang E."/>
            <person name="Wang G."/>
            <person name="Cai J."/>
            <person name="Woo P.C."/>
            <person name="Lau S.K."/>
            <person name="Yuen K.-Y."/>
            <person name="Chow W.-N."/>
            <person name="Lin X."/>
        </authorList>
    </citation>
    <scope>NUCLEOTIDE SEQUENCE [LARGE SCALE GENOMIC DNA]</scope>
    <source>
        <strain evidence="4">PM1</strain>
    </source>
</reference>
<dbReference type="SUPFAM" id="SSF47336">
    <property type="entry name" value="ACP-like"/>
    <property type="match status" value="1"/>
</dbReference>
<dbReference type="EMBL" id="JPOX01000057">
    <property type="protein sequence ID" value="KFX41559.1"/>
    <property type="molecule type" value="Genomic_DNA"/>
</dbReference>
<dbReference type="InterPro" id="IPR029058">
    <property type="entry name" value="AB_hydrolase_fold"/>
</dbReference>
<evidence type="ECO:0000259" key="2">
    <source>
        <dbReference type="Pfam" id="PF00550"/>
    </source>
</evidence>
<dbReference type="SUPFAM" id="SSF53474">
    <property type="entry name" value="alpha/beta-Hydrolases"/>
    <property type="match status" value="1"/>
</dbReference>
<dbReference type="InterPro" id="IPR009081">
    <property type="entry name" value="PP-bd_ACP"/>
</dbReference>
<accession>A0A093UV26</accession>
<evidence type="ECO:0000259" key="3">
    <source>
        <dbReference type="Pfam" id="PF00975"/>
    </source>
</evidence>
<feature type="domain" description="Thioesterase" evidence="3">
    <location>
        <begin position="174"/>
        <end position="230"/>
    </location>
</feature>
<protein>
    <submittedName>
        <fullName evidence="4">Conidial yellow pigment biosynthesis polyketide synthase</fullName>
    </submittedName>
</protein>
<comment type="caution">
    <text evidence="4">The sequence shown here is derived from an EMBL/GenBank/DDBJ whole genome shotgun (WGS) entry which is preliminary data.</text>
</comment>
<name>A0A093UV26_TALMA</name>
<dbReference type="Pfam" id="PF00550">
    <property type="entry name" value="PP-binding"/>
    <property type="match status" value="1"/>
</dbReference>
<evidence type="ECO:0000256" key="1">
    <source>
        <dbReference type="SAM" id="MobiDB-lite"/>
    </source>
</evidence>
<dbReference type="Gene3D" id="3.40.50.1820">
    <property type="entry name" value="alpha/beta hydrolase"/>
    <property type="match status" value="1"/>
</dbReference>
<feature type="domain" description="Carrier" evidence="2">
    <location>
        <begin position="9"/>
        <end position="74"/>
    </location>
</feature>
<proteinExistence type="predicted"/>
<dbReference type="Pfam" id="PF00975">
    <property type="entry name" value="Thioesterase"/>
    <property type="match status" value="1"/>
</dbReference>
<dbReference type="eggNOG" id="ENOG502SKHW">
    <property type="taxonomic scope" value="Eukaryota"/>
</dbReference>
<feature type="region of interest" description="Disordered" evidence="1">
    <location>
        <begin position="85"/>
        <end position="107"/>
    </location>
</feature>
<evidence type="ECO:0000313" key="4">
    <source>
        <dbReference type="EMBL" id="KFX41559.1"/>
    </source>
</evidence>
<sequence>MASINLVDHVLEIIVSETGVSPDELYNDVYFADLGLDDILSKLIIDRIAEVTAVNLGPNVFQTCDTVGSLKQHLAQIASRTTSGKKNTMPKLISTRPQTNKDSDFRQEKPSSLAIRLQGDPQKAQHTIFLLPDGSGTGMAYARIPLLGPEICLYGLNSPFLSSLEGATAWFNCSLEYLAQLWIPAIRSVQHRGPYILGGWSAGGYYAFEVAKQLIYQGDMVSKLVLIDSPCRLIFEALPMEVVSYLSSRNLMGNWGGSNRGTPEWLIKHFDATIKSVGNYTPTPLESSAQTSMPEVYILWATDGVLTDGGVERSGLDMSVKVTRFLLDRPPDFGPLGWEELFPGMRLKIARIPGNHFTIVHDPYAAFLGSLLKDIVETRHENHQNEWQYYDNRCQD</sequence>
<dbReference type="HOGENOM" id="CLU_043694_0_0_1"/>